<sequence length="37" mass="4457">MTKNEREGYLNRLAEYGLIEEEKMTNILNCFVGYDIW</sequence>
<name>I2C5P9_BACAY</name>
<evidence type="ECO:0000313" key="2">
    <source>
        <dbReference type="Proteomes" id="UP000002878"/>
    </source>
</evidence>
<dbReference type="Proteomes" id="UP000002878">
    <property type="component" value="Chromosome"/>
</dbReference>
<gene>
    <name evidence="1" type="ORF">MUS_2006</name>
</gene>
<protein>
    <submittedName>
        <fullName evidence="1">Uncharacterized protein</fullName>
    </submittedName>
</protein>
<reference evidence="1 2" key="1">
    <citation type="journal article" date="2012" name="J. Biotechnol.">
        <title>Genome sequence of the plant growth promoting strain Bacillus amyloliquefaciens subsp. plantarum B9601-Y2 and expression of mersacidin and other secondary metabolites.</title>
        <authorList>
            <person name="He P."/>
            <person name="Hao K."/>
            <person name="Blom J."/>
            <person name="Ruckert C."/>
            <person name="Vater J."/>
            <person name="Mao Z."/>
            <person name="Wu Y."/>
            <person name="Hou M."/>
            <person name="He P."/>
            <person name="He Y."/>
            <person name="Borriss R."/>
        </authorList>
    </citation>
    <scope>NUCLEOTIDE SEQUENCE [LARGE SCALE GENOMIC DNA]</scope>
    <source>
        <strain evidence="1">Y2</strain>
    </source>
</reference>
<dbReference type="PATRIC" id="fig|1126211.3.peg.1917"/>
<evidence type="ECO:0000313" key="1">
    <source>
        <dbReference type="EMBL" id="AFJ61973.1"/>
    </source>
</evidence>
<proteinExistence type="predicted"/>
<dbReference type="EMBL" id="CP003332">
    <property type="protein sequence ID" value="AFJ61973.1"/>
    <property type="molecule type" value="Genomic_DNA"/>
</dbReference>
<dbReference type="AlphaFoldDB" id="I2C5P9"/>
<accession>I2C5P9</accession>
<dbReference type="HOGENOM" id="CLU_220182_0_0_9"/>
<organism evidence="1 2">
    <name type="scientific">Bacillus amyloliquefaciens (strain Y2)</name>
    <name type="common">Bacillus amyloliquefaciens subsp. plantarum (strain B9601-Y2)</name>
    <dbReference type="NCBI Taxonomy" id="1155777"/>
    <lineage>
        <taxon>Bacteria</taxon>
        <taxon>Bacillati</taxon>
        <taxon>Bacillota</taxon>
        <taxon>Bacilli</taxon>
        <taxon>Bacillales</taxon>
        <taxon>Bacillaceae</taxon>
        <taxon>Bacillus</taxon>
        <taxon>Bacillus amyloliquefaciens group</taxon>
    </lineage>
</organism>
<dbReference type="KEGG" id="bqy:MUS_2006"/>